<evidence type="ECO:0000256" key="5">
    <source>
        <dbReference type="ARBA" id="ARBA00023163"/>
    </source>
</evidence>
<dbReference type="EMBL" id="PISP01000002">
    <property type="protein sequence ID" value="PKD43718.1"/>
    <property type="molecule type" value="Genomic_DNA"/>
</dbReference>
<evidence type="ECO:0000256" key="4">
    <source>
        <dbReference type="ARBA" id="ARBA00023125"/>
    </source>
</evidence>
<dbReference type="SUPFAM" id="SSF88946">
    <property type="entry name" value="Sigma2 domain of RNA polymerase sigma factors"/>
    <property type="match status" value="1"/>
</dbReference>
<comment type="caution">
    <text evidence="7">The sequence shown here is derived from an EMBL/GenBank/DDBJ whole genome shotgun (WGS) entry which is preliminary data.</text>
</comment>
<dbReference type="PANTHER" id="PTHR43133:SF8">
    <property type="entry name" value="RNA POLYMERASE SIGMA FACTOR HI_1459-RELATED"/>
    <property type="match status" value="1"/>
</dbReference>
<sequence>MSNLNKFDYISEQLWKSYSDKVCYYFKSRMENNLLACDLMQDTFHKVLTNKKKLAEIQNHEAWIFQIARNTLIDYSRKKKEEKLDNLEIPDDQSSIIDSTSEFDEVSECLYELIDEYSQEDENYLREVFTKTLSQKEAAQALDIPYTTFKSRVQKARKIIINEFNVRCCHLKYNDQNKIIGCTPVRNELV</sequence>
<comment type="similarity">
    <text evidence="1">Belongs to the sigma-70 factor family. ECF subfamily.</text>
</comment>
<name>A0A2N0VHV3_9BACT</name>
<dbReference type="Gene3D" id="1.10.1740.10">
    <property type="match status" value="1"/>
</dbReference>
<feature type="domain" description="RNA polymerase sigma-70 region 2" evidence="6">
    <location>
        <begin position="14"/>
        <end position="80"/>
    </location>
</feature>
<dbReference type="GO" id="GO:0003677">
    <property type="term" value="F:DNA binding"/>
    <property type="evidence" value="ECO:0007669"/>
    <property type="project" value="UniProtKB-KW"/>
</dbReference>
<dbReference type="AlphaFoldDB" id="A0A2N0VHV3"/>
<dbReference type="InterPro" id="IPR014284">
    <property type="entry name" value="RNA_pol_sigma-70_dom"/>
</dbReference>
<keyword evidence="2" id="KW-0805">Transcription regulation</keyword>
<dbReference type="GO" id="GO:0016987">
    <property type="term" value="F:sigma factor activity"/>
    <property type="evidence" value="ECO:0007669"/>
    <property type="project" value="UniProtKB-KW"/>
</dbReference>
<dbReference type="Proteomes" id="UP000233398">
    <property type="component" value="Unassembled WGS sequence"/>
</dbReference>
<dbReference type="SUPFAM" id="SSF88659">
    <property type="entry name" value="Sigma3 and sigma4 domains of RNA polymerase sigma factors"/>
    <property type="match status" value="1"/>
</dbReference>
<dbReference type="InterPro" id="IPR039425">
    <property type="entry name" value="RNA_pol_sigma-70-like"/>
</dbReference>
<dbReference type="PANTHER" id="PTHR43133">
    <property type="entry name" value="RNA POLYMERASE ECF-TYPE SIGMA FACTO"/>
    <property type="match status" value="1"/>
</dbReference>
<dbReference type="InterPro" id="IPR013325">
    <property type="entry name" value="RNA_pol_sigma_r2"/>
</dbReference>
<gene>
    <name evidence="7" type="ORF">CWD77_09165</name>
</gene>
<organism evidence="7 8">
    <name type="scientific">Rhodohalobacter barkolensis</name>
    <dbReference type="NCBI Taxonomy" id="2053187"/>
    <lineage>
        <taxon>Bacteria</taxon>
        <taxon>Pseudomonadati</taxon>
        <taxon>Balneolota</taxon>
        <taxon>Balneolia</taxon>
        <taxon>Balneolales</taxon>
        <taxon>Balneolaceae</taxon>
        <taxon>Rhodohalobacter</taxon>
    </lineage>
</organism>
<keyword evidence="3" id="KW-0731">Sigma factor</keyword>
<accession>A0A2N0VHV3</accession>
<dbReference type="NCBIfam" id="TIGR02937">
    <property type="entry name" value="sigma70-ECF"/>
    <property type="match status" value="1"/>
</dbReference>
<protein>
    <recommendedName>
        <fullName evidence="6">RNA polymerase sigma-70 region 2 domain-containing protein</fullName>
    </recommendedName>
</protein>
<keyword evidence="8" id="KW-1185">Reference proteome</keyword>
<dbReference type="InterPro" id="IPR013324">
    <property type="entry name" value="RNA_pol_sigma_r3/r4-like"/>
</dbReference>
<dbReference type="OrthoDB" id="9795666at2"/>
<reference evidence="7 8" key="1">
    <citation type="submission" date="2017-11" db="EMBL/GenBank/DDBJ databases">
        <title>Rhodohalobacter 15182 sp. nov., isolated from a salt lake.</title>
        <authorList>
            <person name="Han S."/>
        </authorList>
    </citation>
    <scope>NUCLEOTIDE SEQUENCE [LARGE SCALE GENOMIC DNA]</scope>
    <source>
        <strain evidence="7 8">15182</strain>
    </source>
</reference>
<evidence type="ECO:0000256" key="1">
    <source>
        <dbReference type="ARBA" id="ARBA00010641"/>
    </source>
</evidence>
<keyword evidence="4" id="KW-0238">DNA-binding</keyword>
<dbReference type="InterPro" id="IPR007627">
    <property type="entry name" value="RNA_pol_sigma70_r2"/>
</dbReference>
<dbReference type="Pfam" id="PF04542">
    <property type="entry name" value="Sigma70_r2"/>
    <property type="match status" value="1"/>
</dbReference>
<dbReference type="Gene3D" id="1.10.10.10">
    <property type="entry name" value="Winged helix-like DNA-binding domain superfamily/Winged helix DNA-binding domain"/>
    <property type="match status" value="1"/>
</dbReference>
<evidence type="ECO:0000259" key="6">
    <source>
        <dbReference type="Pfam" id="PF04542"/>
    </source>
</evidence>
<proteinExistence type="inferred from homology"/>
<dbReference type="InterPro" id="IPR036388">
    <property type="entry name" value="WH-like_DNA-bd_sf"/>
</dbReference>
<keyword evidence="5" id="KW-0804">Transcription</keyword>
<evidence type="ECO:0000313" key="8">
    <source>
        <dbReference type="Proteomes" id="UP000233398"/>
    </source>
</evidence>
<evidence type="ECO:0000256" key="2">
    <source>
        <dbReference type="ARBA" id="ARBA00023015"/>
    </source>
</evidence>
<evidence type="ECO:0000313" key="7">
    <source>
        <dbReference type="EMBL" id="PKD43718.1"/>
    </source>
</evidence>
<dbReference type="GO" id="GO:0006352">
    <property type="term" value="P:DNA-templated transcription initiation"/>
    <property type="evidence" value="ECO:0007669"/>
    <property type="project" value="InterPro"/>
</dbReference>
<evidence type="ECO:0000256" key="3">
    <source>
        <dbReference type="ARBA" id="ARBA00023082"/>
    </source>
</evidence>